<dbReference type="Pfam" id="PF01037">
    <property type="entry name" value="AsnC_trans_reg"/>
    <property type="match status" value="1"/>
</dbReference>
<evidence type="ECO:0000259" key="4">
    <source>
        <dbReference type="PROSITE" id="PS50956"/>
    </source>
</evidence>
<sequence>MSDIEYIPDELDMKIISLLQEDGRTPTQDIAKKFNSTSSTIRKRIRRLEETGTMRVVAVTDFAAAGYDLLLAIGIEVESRNAEDVGNDLAELPEVFSVNMTTGSNDLEILVGARSFEELSYFLHKEVANIEGIGRMYPGLTIDVLKYQSEIVPSL</sequence>
<dbReference type="InterPro" id="IPR019888">
    <property type="entry name" value="Tscrpt_reg_AsnC-like"/>
</dbReference>
<reference evidence="5" key="1">
    <citation type="submission" date="2018-05" db="EMBL/GenBank/DDBJ databases">
        <authorList>
            <person name="Lanie J.A."/>
            <person name="Ng W.-L."/>
            <person name="Kazmierczak K.M."/>
            <person name="Andrzejewski T.M."/>
            <person name="Davidsen T.M."/>
            <person name="Wayne K.J."/>
            <person name="Tettelin H."/>
            <person name="Glass J.I."/>
            <person name="Rusch D."/>
            <person name="Podicherti R."/>
            <person name="Tsui H.-C.T."/>
            <person name="Winkler M.E."/>
        </authorList>
    </citation>
    <scope>NUCLEOTIDE SEQUENCE</scope>
</reference>
<evidence type="ECO:0000313" key="5">
    <source>
        <dbReference type="EMBL" id="SVA69487.1"/>
    </source>
</evidence>
<dbReference type="SMART" id="SM00344">
    <property type="entry name" value="HTH_ASNC"/>
    <property type="match status" value="1"/>
</dbReference>
<evidence type="ECO:0000256" key="3">
    <source>
        <dbReference type="ARBA" id="ARBA00023163"/>
    </source>
</evidence>
<protein>
    <recommendedName>
        <fullName evidence="4">HTH asnC-type domain-containing protein</fullName>
    </recommendedName>
</protein>
<dbReference type="PROSITE" id="PS50956">
    <property type="entry name" value="HTH_ASNC_2"/>
    <property type="match status" value="1"/>
</dbReference>
<dbReference type="InterPro" id="IPR000485">
    <property type="entry name" value="AsnC-type_HTH_dom"/>
</dbReference>
<dbReference type="SUPFAM" id="SSF46785">
    <property type="entry name" value="Winged helix' DNA-binding domain"/>
    <property type="match status" value="1"/>
</dbReference>
<dbReference type="GO" id="GO:0005829">
    <property type="term" value="C:cytosol"/>
    <property type="evidence" value="ECO:0007669"/>
    <property type="project" value="TreeGrafter"/>
</dbReference>
<dbReference type="InterPro" id="IPR011008">
    <property type="entry name" value="Dimeric_a/b-barrel"/>
</dbReference>
<evidence type="ECO:0000256" key="2">
    <source>
        <dbReference type="ARBA" id="ARBA00023125"/>
    </source>
</evidence>
<dbReference type="InterPro" id="IPR036388">
    <property type="entry name" value="WH-like_DNA-bd_sf"/>
</dbReference>
<dbReference type="CDD" id="cd00090">
    <property type="entry name" value="HTH_ARSR"/>
    <property type="match status" value="1"/>
</dbReference>
<dbReference type="Pfam" id="PF13404">
    <property type="entry name" value="HTH_AsnC-type"/>
    <property type="match status" value="1"/>
</dbReference>
<dbReference type="InterPro" id="IPR036390">
    <property type="entry name" value="WH_DNA-bd_sf"/>
</dbReference>
<keyword evidence="1" id="KW-0805">Transcription regulation</keyword>
<accession>A0A381XZA2</accession>
<dbReference type="Gene3D" id="1.10.10.10">
    <property type="entry name" value="Winged helix-like DNA-binding domain superfamily/Winged helix DNA-binding domain"/>
    <property type="match status" value="1"/>
</dbReference>
<dbReference type="PROSITE" id="PS00519">
    <property type="entry name" value="HTH_ASNC_1"/>
    <property type="match status" value="1"/>
</dbReference>
<dbReference type="AlphaFoldDB" id="A0A381XZA2"/>
<gene>
    <name evidence="5" type="ORF">METZ01_LOCUS122341</name>
</gene>
<dbReference type="SUPFAM" id="SSF54909">
    <property type="entry name" value="Dimeric alpha+beta barrel"/>
    <property type="match status" value="1"/>
</dbReference>
<dbReference type="GO" id="GO:0043200">
    <property type="term" value="P:response to amino acid"/>
    <property type="evidence" value="ECO:0007669"/>
    <property type="project" value="TreeGrafter"/>
</dbReference>
<organism evidence="5">
    <name type="scientific">marine metagenome</name>
    <dbReference type="NCBI Taxonomy" id="408172"/>
    <lineage>
        <taxon>unclassified sequences</taxon>
        <taxon>metagenomes</taxon>
        <taxon>ecological metagenomes</taxon>
    </lineage>
</organism>
<name>A0A381XZA2_9ZZZZ</name>
<proteinExistence type="predicted"/>
<dbReference type="InterPro" id="IPR019885">
    <property type="entry name" value="Tscrpt_reg_HTH_AsnC-type_CS"/>
</dbReference>
<dbReference type="PANTHER" id="PTHR30154:SF34">
    <property type="entry name" value="TRANSCRIPTIONAL REGULATOR AZLB"/>
    <property type="match status" value="1"/>
</dbReference>
<keyword evidence="2" id="KW-0238">DNA-binding</keyword>
<dbReference type="GO" id="GO:0043565">
    <property type="term" value="F:sequence-specific DNA binding"/>
    <property type="evidence" value="ECO:0007669"/>
    <property type="project" value="InterPro"/>
</dbReference>
<dbReference type="Gene3D" id="3.30.70.920">
    <property type="match status" value="1"/>
</dbReference>
<dbReference type="InterPro" id="IPR019887">
    <property type="entry name" value="Tscrpt_reg_AsnC/Lrp_C"/>
</dbReference>
<dbReference type="PRINTS" id="PR00033">
    <property type="entry name" value="HTHASNC"/>
</dbReference>
<dbReference type="InterPro" id="IPR011991">
    <property type="entry name" value="ArsR-like_HTH"/>
</dbReference>
<evidence type="ECO:0000256" key="1">
    <source>
        <dbReference type="ARBA" id="ARBA00023015"/>
    </source>
</evidence>
<feature type="domain" description="HTH asnC-type" evidence="4">
    <location>
        <begin position="8"/>
        <end position="68"/>
    </location>
</feature>
<keyword evidence="3" id="KW-0804">Transcription</keyword>
<dbReference type="EMBL" id="UINC01016744">
    <property type="protein sequence ID" value="SVA69487.1"/>
    <property type="molecule type" value="Genomic_DNA"/>
</dbReference>
<dbReference type="PANTHER" id="PTHR30154">
    <property type="entry name" value="LEUCINE-RESPONSIVE REGULATORY PROTEIN"/>
    <property type="match status" value="1"/>
</dbReference>